<evidence type="ECO:0000313" key="1">
    <source>
        <dbReference type="EMBL" id="GAG75612.1"/>
    </source>
</evidence>
<comment type="caution">
    <text evidence="1">The sequence shown here is derived from an EMBL/GenBank/DDBJ whole genome shotgun (WGS) entry which is preliminary data.</text>
</comment>
<protein>
    <submittedName>
        <fullName evidence="1">Uncharacterized protein</fullName>
    </submittedName>
</protein>
<reference evidence="1" key="1">
    <citation type="journal article" date="2014" name="Front. Microbiol.">
        <title>High frequency of phylogenetically diverse reductive dehalogenase-homologous genes in deep subseafloor sedimentary metagenomes.</title>
        <authorList>
            <person name="Kawai M."/>
            <person name="Futagami T."/>
            <person name="Toyoda A."/>
            <person name="Takaki Y."/>
            <person name="Nishi S."/>
            <person name="Hori S."/>
            <person name="Arai W."/>
            <person name="Tsubouchi T."/>
            <person name="Morono Y."/>
            <person name="Uchiyama I."/>
            <person name="Ito T."/>
            <person name="Fujiyama A."/>
            <person name="Inagaki F."/>
            <person name="Takami H."/>
        </authorList>
    </citation>
    <scope>NUCLEOTIDE SEQUENCE</scope>
    <source>
        <strain evidence="1">Expedition CK06-06</strain>
    </source>
</reference>
<dbReference type="AlphaFoldDB" id="X1B2R4"/>
<dbReference type="EMBL" id="BART01017210">
    <property type="protein sequence ID" value="GAG75612.1"/>
    <property type="molecule type" value="Genomic_DNA"/>
</dbReference>
<accession>X1B2R4</accession>
<gene>
    <name evidence="1" type="ORF">S01H4_32827</name>
</gene>
<name>X1B2R4_9ZZZZ</name>
<proteinExistence type="predicted"/>
<sequence length="68" mass="7766">MSEHVIPLRDLGKDIVCRDIVKNSTEEVHSDSHRKTFVANRTRSPFICVDAWTTKEGDLVIEIRNTKG</sequence>
<organism evidence="1">
    <name type="scientific">marine sediment metagenome</name>
    <dbReference type="NCBI Taxonomy" id="412755"/>
    <lineage>
        <taxon>unclassified sequences</taxon>
        <taxon>metagenomes</taxon>
        <taxon>ecological metagenomes</taxon>
    </lineage>
</organism>